<keyword evidence="4 6" id="KW-0808">Transferase</keyword>
<evidence type="ECO:0000256" key="3">
    <source>
        <dbReference type="ARBA" id="ARBA00022676"/>
    </source>
</evidence>
<gene>
    <name evidence="6" type="primary">wecF</name>
    <name evidence="6" type="ORF">ARTV_2095</name>
</gene>
<evidence type="ECO:0000313" key="6">
    <source>
        <dbReference type="EMBL" id="SSW95924.1"/>
    </source>
</evidence>
<keyword evidence="3 6" id="KW-0328">Glycosyltransferase</keyword>
<keyword evidence="5" id="KW-0472">Membrane</keyword>
<dbReference type="AlphaFoldDB" id="A0A3B0MKJ8"/>
<sequence>MKTLIHVLGSDIPHHNQTVLAFFNDVLFSSIPSPEKRQFMVVSRDLTLASRYPRLHINQFDNKKAIAKVITIQAKADRNCQFFFHGQFNVSIWLALLFGKIRRQQFLWHIWGADLYEDSVALKFKLFYYFRRLAFKRVGHVFATRGDLNYFSQLNLAIPTSLLYFPTKMDPALTVYEKSINQTDKVTILVGNSGDKSNRHIKVLQAIKKQFAFQPVEIFVPMGYPANNQVYIAEVAQAAGNYFPNGEVTIIKEKMAFDDYLTLLRCCDLGYFIFKRQQGIGTLCLLIQFGIPFIISRQNYFWQDLIEQSVPFLFYDDQLDERQLDTLRQKMMLTDRSQIAFLNPNFIKGWQAALTSIGEQ</sequence>
<protein>
    <submittedName>
        <fullName evidence="6">TDP-N-acetylfucosamine:lipid II N-acetylfucosaminyltransferase</fullName>
        <ecNumber evidence="6">2.4.1.325</ecNumber>
    </submittedName>
</protein>
<dbReference type="GO" id="GO:0008417">
    <property type="term" value="F:fucosyltransferase activity"/>
    <property type="evidence" value="ECO:0007669"/>
    <property type="project" value="InterPro"/>
</dbReference>
<evidence type="ECO:0000256" key="5">
    <source>
        <dbReference type="ARBA" id="ARBA00023136"/>
    </source>
</evidence>
<evidence type="ECO:0000256" key="1">
    <source>
        <dbReference type="ARBA" id="ARBA00022475"/>
    </source>
</evidence>
<dbReference type="EC" id="2.4.1.325" evidence="6"/>
<dbReference type="GO" id="GO:0009246">
    <property type="term" value="P:enterobacterial common antigen biosynthetic process"/>
    <property type="evidence" value="ECO:0007669"/>
    <property type="project" value="InterPro"/>
</dbReference>
<reference evidence="6" key="1">
    <citation type="submission" date="2018-04" db="EMBL/GenBank/DDBJ databases">
        <authorList>
            <person name="Go L.Y."/>
            <person name="Mitchell J.A."/>
        </authorList>
    </citation>
    <scope>NUCLEOTIDE SEQUENCE</scope>
    <source>
        <strain evidence="6">ARTV</strain>
    </source>
</reference>
<organism evidence="6">
    <name type="scientific">Arsenophonus endosymbiont of Trialeurodes vaporariorum</name>
    <dbReference type="NCBI Taxonomy" id="235567"/>
    <lineage>
        <taxon>Bacteria</taxon>
        <taxon>Pseudomonadati</taxon>
        <taxon>Pseudomonadota</taxon>
        <taxon>Gammaproteobacteria</taxon>
        <taxon>Enterobacterales</taxon>
        <taxon>Morganellaceae</taxon>
        <taxon>Arsenophonus</taxon>
    </lineage>
</organism>
<keyword evidence="2" id="KW-0997">Cell inner membrane</keyword>
<evidence type="ECO:0000256" key="2">
    <source>
        <dbReference type="ARBA" id="ARBA00022519"/>
    </source>
</evidence>
<dbReference type="InterPro" id="IPR009993">
    <property type="entry name" value="WecF"/>
</dbReference>
<dbReference type="EMBL" id="UFQR01000008">
    <property type="protein sequence ID" value="SSW95924.1"/>
    <property type="molecule type" value="Genomic_DNA"/>
</dbReference>
<proteinExistence type="predicted"/>
<dbReference type="GO" id="GO:0102031">
    <property type="term" value="F:4-acetamido-4,6-dideoxy-D-galactose transferase activity"/>
    <property type="evidence" value="ECO:0007669"/>
    <property type="project" value="UniProtKB-EC"/>
</dbReference>
<evidence type="ECO:0000256" key="4">
    <source>
        <dbReference type="ARBA" id="ARBA00022679"/>
    </source>
</evidence>
<dbReference type="NCBIfam" id="NF002753">
    <property type="entry name" value="PRK02797.1-2"/>
    <property type="match status" value="1"/>
</dbReference>
<name>A0A3B0MKJ8_9GAMM</name>
<keyword evidence="1" id="KW-1003">Cell membrane</keyword>
<accession>A0A3B0MKJ8</accession>
<dbReference type="Pfam" id="PF07429">
    <property type="entry name" value="Glyco_transf_56"/>
    <property type="match status" value="1"/>
</dbReference>